<evidence type="ECO:0000313" key="14">
    <source>
        <dbReference type="Proteomes" id="UP000266272"/>
    </source>
</evidence>
<dbReference type="GO" id="GO:0003688">
    <property type="term" value="F:DNA replication origin binding"/>
    <property type="evidence" value="ECO:0007669"/>
    <property type="project" value="TreeGrafter"/>
</dbReference>
<reference evidence="13 14" key="1">
    <citation type="journal article" date="2018" name="PLoS Pathog.">
        <title>Evolution of structural diversity of trichothecenes, a family of toxins produced by plant pathogenic and entomopathogenic fungi.</title>
        <authorList>
            <person name="Proctor R.H."/>
            <person name="McCormick S.P."/>
            <person name="Kim H.S."/>
            <person name="Cardoza R.E."/>
            <person name="Stanley A.M."/>
            <person name="Lindo L."/>
            <person name="Kelly A."/>
            <person name="Brown D.W."/>
            <person name="Lee T."/>
            <person name="Vaughan M.M."/>
            <person name="Alexander N.J."/>
            <person name="Busman M."/>
            <person name="Gutierrez S."/>
        </authorList>
    </citation>
    <scope>NUCLEOTIDE SEQUENCE [LARGE SCALE GENOMIC DNA]</scope>
    <source>
        <strain evidence="13 14">IBT 40837</strain>
    </source>
</reference>
<dbReference type="GO" id="GO:0006270">
    <property type="term" value="P:DNA replication initiation"/>
    <property type="evidence" value="ECO:0007669"/>
    <property type="project" value="TreeGrafter"/>
</dbReference>
<evidence type="ECO:0000256" key="1">
    <source>
        <dbReference type="ARBA" id="ARBA00004123"/>
    </source>
</evidence>
<evidence type="ECO:0000256" key="5">
    <source>
        <dbReference type="ARBA" id="ARBA00022723"/>
    </source>
</evidence>
<dbReference type="PANTHER" id="PTHR12087:SF0">
    <property type="entry name" value="ORIGIN RECOGNITION COMPLEX SUBUNIT 4"/>
    <property type="match status" value="1"/>
</dbReference>
<dbReference type="InterPro" id="IPR032705">
    <property type="entry name" value="ORC4_C"/>
</dbReference>
<dbReference type="CDD" id="cd00009">
    <property type="entry name" value="AAA"/>
    <property type="match status" value="1"/>
</dbReference>
<keyword evidence="7" id="KW-0862">Zinc</keyword>
<feature type="compositionally biased region" description="Polar residues" evidence="11">
    <location>
        <begin position="470"/>
        <end position="479"/>
    </location>
</feature>
<dbReference type="SUPFAM" id="SSF52540">
    <property type="entry name" value="P-loop containing nucleoside triphosphate hydrolases"/>
    <property type="match status" value="1"/>
</dbReference>
<dbReference type="Gene3D" id="3.40.50.300">
    <property type="entry name" value="P-loop containing nucleotide triphosphate hydrolases"/>
    <property type="match status" value="1"/>
</dbReference>
<dbReference type="InterPro" id="IPR011011">
    <property type="entry name" value="Znf_FYVE_PHD"/>
</dbReference>
<evidence type="ECO:0000256" key="9">
    <source>
        <dbReference type="ARBA" id="ARBA00023242"/>
    </source>
</evidence>
<dbReference type="Gene3D" id="3.30.40.10">
    <property type="entry name" value="Zinc/RING finger domain, C3HC4 (zinc finger)"/>
    <property type="match status" value="1"/>
</dbReference>
<comment type="subcellular location">
    <subcellularLocation>
        <location evidence="1">Nucleus</location>
    </subcellularLocation>
</comment>
<gene>
    <name evidence="13" type="ORF">TARUN_9957</name>
</gene>
<evidence type="ECO:0000256" key="6">
    <source>
        <dbReference type="ARBA" id="ARBA00022771"/>
    </source>
</evidence>
<dbReference type="InterPro" id="IPR003593">
    <property type="entry name" value="AAA+_ATPase"/>
</dbReference>
<dbReference type="InterPro" id="IPR027417">
    <property type="entry name" value="P-loop_NTPase"/>
</dbReference>
<keyword evidence="8" id="KW-0238">DNA-binding</keyword>
<dbReference type="GO" id="GO:0016887">
    <property type="term" value="F:ATP hydrolysis activity"/>
    <property type="evidence" value="ECO:0007669"/>
    <property type="project" value="InterPro"/>
</dbReference>
<feature type="compositionally biased region" description="Basic residues" evidence="11">
    <location>
        <begin position="664"/>
        <end position="689"/>
    </location>
</feature>
<comment type="caution">
    <text evidence="13">The sequence shown here is derived from an EMBL/GenBank/DDBJ whole genome shotgun (WGS) entry which is preliminary data.</text>
</comment>
<dbReference type="PANTHER" id="PTHR12087">
    <property type="entry name" value="ORIGIN RECOGNITION COMPLEX SUBUNIT 4"/>
    <property type="match status" value="1"/>
</dbReference>
<keyword evidence="9" id="KW-0539">Nucleus</keyword>
<dbReference type="InterPro" id="IPR013083">
    <property type="entry name" value="Znf_RING/FYVE/PHD"/>
</dbReference>
<feature type="compositionally biased region" description="Polar residues" evidence="11">
    <location>
        <begin position="195"/>
        <end position="211"/>
    </location>
</feature>
<dbReference type="CDD" id="cd15492">
    <property type="entry name" value="PHD_BRPF_JADE_like"/>
    <property type="match status" value="1"/>
</dbReference>
<dbReference type="SUPFAM" id="SSF57903">
    <property type="entry name" value="FYVE/PHD zinc finger"/>
    <property type="match status" value="1"/>
</dbReference>
<organism evidence="13 14">
    <name type="scientific">Trichoderma arundinaceum</name>
    <dbReference type="NCBI Taxonomy" id="490622"/>
    <lineage>
        <taxon>Eukaryota</taxon>
        <taxon>Fungi</taxon>
        <taxon>Dikarya</taxon>
        <taxon>Ascomycota</taxon>
        <taxon>Pezizomycotina</taxon>
        <taxon>Sordariomycetes</taxon>
        <taxon>Hypocreomycetidae</taxon>
        <taxon>Hypocreales</taxon>
        <taxon>Hypocreaceae</taxon>
        <taxon>Trichoderma</taxon>
    </lineage>
</organism>
<dbReference type="Pfam" id="PF00004">
    <property type="entry name" value="AAA"/>
    <property type="match status" value="1"/>
</dbReference>
<dbReference type="InterPro" id="IPR003959">
    <property type="entry name" value="ATPase_AAA_core"/>
</dbReference>
<dbReference type="PROSITE" id="PS01359">
    <property type="entry name" value="ZF_PHD_1"/>
    <property type="match status" value="1"/>
</dbReference>
<evidence type="ECO:0000256" key="2">
    <source>
        <dbReference type="ARBA" id="ARBA00005334"/>
    </source>
</evidence>
<dbReference type="OrthoDB" id="343623at2759"/>
<feature type="compositionally biased region" description="Basic residues" evidence="11">
    <location>
        <begin position="635"/>
        <end position="646"/>
    </location>
</feature>
<evidence type="ECO:0000256" key="4">
    <source>
        <dbReference type="ARBA" id="ARBA00022705"/>
    </source>
</evidence>
<dbReference type="InterPro" id="IPR001965">
    <property type="entry name" value="Znf_PHD"/>
</dbReference>
<keyword evidence="14" id="KW-1185">Reference proteome</keyword>
<evidence type="ECO:0000256" key="11">
    <source>
        <dbReference type="SAM" id="MobiDB-lite"/>
    </source>
</evidence>
<dbReference type="STRING" id="490622.A0A395N8U9"/>
<evidence type="ECO:0000259" key="12">
    <source>
        <dbReference type="PROSITE" id="PS50016"/>
    </source>
</evidence>
<protein>
    <recommendedName>
        <fullName evidence="3">Origin recognition complex subunit 4</fullName>
    </recommendedName>
</protein>
<feature type="region of interest" description="Disordered" evidence="11">
    <location>
        <begin position="518"/>
        <end position="561"/>
    </location>
</feature>
<comment type="similarity">
    <text evidence="2">Belongs to the ORC4 family.</text>
</comment>
<dbReference type="SMART" id="SM00382">
    <property type="entry name" value="AAA"/>
    <property type="match status" value="1"/>
</dbReference>
<dbReference type="EMBL" id="PXOA01000894">
    <property type="protein sequence ID" value="RFU72304.1"/>
    <property type="molecule type" value="Genomic_DNA"/>
</dbReference>
<evidence type="ECO:0000313" key="13">
    <source>
        <dbReference type="EMBL" id="RFU72304.1"/>
    </source>
</evidence>
<name>A0A395N8U9_TRIAR</name>
<dbReference type="Pfam" id="PF14629">
    <property type="entry name" value="ORC4_C"/>
    <property type="match status" value="1"/>
</dbReference>
<feature type="region of interest" description="Disordered" evidence="11">
    <location>
        <begin position="415"/>
        <end position="480"/>
    </location>
</feature>
<evidence type="ECO:0000256" key="8">
    <source>
        <dbReference type="ARBA" id="ARBA00023125"/>
    </source>
</evidence>
<evidence type="ECO:0000256" key="10">
    <source>
        <dbReference type="PROSITE-ProRule" id="PRU00146"/>
    </source>
</evidence>
<feature type="compositionally biased region" description="Acidic residues" evidence="11">
    <location>
        <begin position="694"/>
        <end position="706"/>
    </location>
</feature>
<dbReference type="Proteomes" id="UP000266272">
    <property type="component" value="Unassembled WGS sequence"/>
</dbReference>
<dbReference type="Pfam" id="PF13831">
    <property type="entry name" value="PHD_2"/>
    <property type="match status" value="1"/>
</dbReference>
<proteinExistence type="inferred from homology"/>
<dbReference type="FunFam" id="3.40.50.300:FF:001597">
    <property type="entry name" value="Origin recognition complex subunit Orc4"/>
    <property type="match status" value="1"/>
</dbReference>
<evidence type="ECO:0000256" key="3">
    <source>
        <dbReference type="ARBA" id="ARBA00019083"/>
    </source>
</evidence>
<dbReference type="GO" id="GO:0005524">
    <property type="term" value="F:ATP binding"/>
    <property type="evidence" value="ECO:0007669"/>
    <property type="project" value="InterPro"/>
</dbReference>
<evidence type="ECO:0000256" key="7">
    <source>
        <dbReference type="ARBA" id="ARBA00022833"/>
    </source>
</evidence>
<feature type="region of interest" description="Disordered" evidence="11">
    <location>
        <begin position="589"/>
        <end position="720"/>
    </location>
</feature>
<dbReference type="SMART" id="SM00249">
    <property type="entry name" value="PHD"/>
    <property type="match status" value="1"/>
</dbReference>
<feature type="domain" description="PHD-type" evidence="12">
    <location>
        <begin position="837"/>
        <end position="887"/>
    </location>
</feature>
<keyword evidence="6 10" id="KW-0863">Zinc-finger</keyword>
<feature type="region of interest" description="Disordered" evidence="11">
    <location>
        <begin position="190"/>
        <end position="211"/>
    </location>
</feature>
<accession>A0A395N8U9</accession>
<keyword evidence="5" id="KW-0479">Metal-binding</keyword>
<dbReference type="GO" id="GO:0005664">
    <property type="term" value="C:nuclear origin of replication recognition complex"/>
    <property type="evidence" value="ECO:0007669"/>
    <property type="project" value="TreeGrafter"/>
</dbReference>
<feature type="region of interest" description="Disordered" evidence="11">
    <location>
        <begin position="772"/>
        <end position="795"/>
    </location>
</feature>
<dbReference type="InterPro" id="IPR019787">
    <property type="entry name" value="Znf_PHD-finger"/>
</dbReference>
<dbReference type="PROSITE" id="PS50016">
    <property type="entry name" value="ZF_PHD_2"/>
    <property type="match status" value="1"/>
</dbReference>
<dbReference type="InterPro" id="IPR016527">
    <property type="entry name" value="ORC4"/>
</dbReference>
<feature type="compositionally biased region" description="Basic and acidic residues" evidence="11">
    <location>
        <begin position="98"/>
        <end position="108"/>
    </location>
</feature>
<dbReference type="GO" id="GO:0008270">
    <property type="term" value="F:zinc ion binding"/>
    <property type="evidence" value="ECO:0007669"/>
    <property type="project" value="UniProtKB-KW"/>
</dbReference>
<sequence>MSDDKHTESSTAHDASTFQDANYFDLSVRSLPAPPFLLLTFATPSNNVHEPPRSTPWERAMQDGAFTNSTSPADSAADRQRVGSSSASNPKFGVDPPRPPREGHDSPRKSNASSNPRFWKWRSRSAKSASETDAQHEGLYAPQLTSMSGHRSRYEPPRQELPPIHQVWTPYLSESDHVFSLQHPTAPVSPGAVAVTSSKSQRSSESIVVSPSAKNRRLVNVPEHISPENIAQSSLKAVQPSTPLVSPRVLYLKAKKEIECKLKQKQHEDSYVHHPGDPNTEPDARLRIERPCNDLAPSDDCRTQATVEGTRKFLASQSISKSGTWFKDELHTSKIGRKLFGKAPWLRKESGDSFTSVSSSIRAMLKGKTPPATPANHGLSSYNLSNSQFPGGEAVRVSTPPLDEDTADGRPRAFFTSLTPPMPDGETITKTAASSTRSTKRYSIHGSAMASQPREWWEQTPQRGSRRDNLGTTSNSTSRFEFDVPEHLPGSPMCPTNKHHKSGGTGVLFSAKGQTMELDASHGNRKRTLNEAEIATSPTAPFKKRKIDDENADPPSAPGALSSIASAISGVFGYGRKSAETQNEGAPIVENGVSLPKPESQPLSATSPNKARPAIKLAALLGSKWDMGDSDRSPSPKKGRGGRRRAAPVPDESSATSAPAPSRGRGRGRGRGSRGGRGGRGRGGARGRPRKEVDEENIDVNTEEAIPETVTAPHESPSTVRSIKRLDLMPLTNGTIDTTADELSTNEYPAVSPLKNRNLNLTQRLAESTGVVTTPKGILSPSKKRGPRPQKNVSFNKSVDADIPAEVFFEDLPKEPSAKKKPGRKPKQAQPIVATDEIVCGVCSSPDSKAPNEIILCDNCDFAVHQMCYGVREIPEGDWLCKSCAQEDVLGLAKKPTEEAAELAADLAVTPVIEVPDIPNLDYHLRTLQRILLDRCNGRRSIRMFGQQDQYEKAHQLIEQTVVAGEGNSMLLIGPRGCGKTTMINNIVKDLSRLHRQDFHTVRLNGFIHTDDKLALKEIWRQLGKEMQVEDDLLNRSNYADTMASLLALLSHPSEILGLDEGVTSQSVIFIIDEFDLFATHPRQTLLYNLFDIAQSRKAPIAVLGCTTRLDVVEMLEKRVKSRFSHRYIYLSLPKNLAAFWQVCRQGLMLGDVEPEEEGLDRSVVGFTEFQAYWDHKIEDLYKQRAFQDLLQYHYYTTKSPSAFFNEWILPLSWLTAGNPNLNIPAVGSELSSLAPPDSRLHLLSTLSDLDLGLLIAAARLDIVADTDTVNFAMAYDEYSTLAGRQRVQSATAGMLAQGGNARVWSRGVAAVAWERLVTLGLLVPAGVGAGSRSQGHGGLEAKMWRVDVALEEIPVATKLSTVLAKWCKEI</sequence>
<feature type="region of interest" description="Disordered" evidence="11">
    <location>
        <begin position="42"/>
        <end position="157"/>
    </location>
</feature>
<dbReference type="InterPro" id="IPR019786">
    <property type="entry name" value="Zinc_finger_PHD-type_CS"/>
</dbReference>
<keyword evidence="4" id="KW-0235">DNA replication</keyword>